<evidence type="ECO:0000256" key="1">
    <source>
        <dbReference type="SAM" id="MobiDB-lite"/>
    </source>
</evidence>
<name>A0ABT9IVI3_9BACL</name>
<sequence>MELFISIIAFFVISSLFNHFKKQAQSNRMPSFDGSDHDDEPLEMDKTRAAEKTVIIEQRERPRSFNTVERDAAKNVLDYQTSRSGFSDVNTDKTSNITTKKQKTTEDHRMNPNQAIQGMMWSEVFGPPRAKKPYRYPQK</sequence>
<protein>
    <submittedName>
        <fullName evidence="2">Uncharacterized protein</fullName>
    </submittedName>
</protein>
<evidence type="ECO:0000313" key="2">
    <source>
        <dbReference type="EMBL" id="MDP5273092.1"/>
    </source>
</evidence>
<keyword evidence="3" id="KW-1185">Reference proteome</keyword>
<dbReference type="Proteomes" id="UP001231941">
    <property type="component" value="Unassembled WGS sequence"/>
</dbReference>
<accession>A0ABT9IVI3</accession>
<proteinExistence type="predicted"/>
<dbReference type="EMBL" id="JAVAMP010000001">
    <property type="protein sequence ID" value="MDP5273092.1"/>
    <property type="molecule type" value="Genomic_DNA"/>
</dbReference>
<feature type="region of interest" description="Disordered" evidence="1">
    <location>
        <begin position="83"/>
        <end position="119"/>
    </location>
</feature>
<reference evidence="2 3" key="1">
    <citation type="submission" date="2023-08" db="EMBL/GenBank/DDBJ databases">
        <authorList>
            <person name="Park J.-S."/>
        </authorList>
    </citation>
    <scope>NUCLEOTIDE SEQUENCE [LARGE SCALE GENOMIC DNA]</scope>
    <source>
        <strain evidence="2 3">2205SS18-9</strain>
    </source>
</reference>
<gene>
    <name evidence="2" type="ORF">Q5Y73_03155</name>
</gene>
<feature type="compositionally biased region" description="Polar residues" evidence="1">
    <location>
        <begin position="83"/>
        <end position="99"/>
    </location>
</feature>
<organism evidence="2 3">
    <name type="scientific">Chengkuizengella axinellae</name>
    <dbReference type="NCBI Taxonomy" id="3064388"/>
    <lineage>
        <taxon>Bacteria</taxon>
        <taxon>Bacillati</taxon>
        <taxon>Bacillota</taxon>
        <taxon>Bacilli</taxon>
        <taxon>Bacillales</taxon>
        <taxon>Paenibacillaceae</taxon>
        <taxon>Chengkuizengella</taxon>
    </lineage>
</organism>
<comment type="caution">
    <text evidence="2">The sequence shown here is derived from an EMBL/GenBank/DDBJ whole genome shotgun (WGS) entry which is preliminary data.</text>
</comment>
<dbReference type="RefSeq" id="WP_305990383.1">
    <property type="nucleotide sequence ID" value="NZ_JAVAMP010000001.1"/>
</dbReference>
<evidence type="ECO:0000313" key="3">
    <source>
        <dbReference type="Proteomes" id="UP001231941"/>
    </source>
</evidence>